<proteinExistence type="predicted"/>
<accession>A0ACC1I3C3</accession>
<keyword evidence="2" id="KW-1185">Reference proteome</keyword>
<name>A0ACC1I3C3_9FUNG</name>
<protein>
    <submittedName>
        <fullName evidence="1">Uncharacterized protein</fullName>
    </submittedName>
</protein>
<evidence type="ECO:0000313" key="1">
    <source>
        <dbReference type="EMBL" id="KAJ1883869.1"/>
    </source>
</evidence>
<gene>
    <name evidence="1" type="ORF">LPJ66_010887</name>
</gene>
<evidence type="ECO:0000313" key="2">
    <source>
        <dbReference type="Proteomes" id="UP001150581"/>
    </source>
</evidence>
<feature type="non-terminal residue" evidence="1">
    <location>
        <position position="588"/>
    </location>
</feature>
<reference evidence="1" key="1">
    <citation type="submission" date="2022-07" db="EMBL/GenBank/DDBJ databases">
        <title>Phylogenomic reconstructions and comparative analyses of Kickxellomycotina fungi.</title>
        <authorList>
            <person name="Reynolds N.K."/>
            <person name="Stajich J.E."/>
            <person name="Barry K."/>
            <person name="Grigoriev I.V."/>
            <person name="Crous P."/>
            <person name="Smith M.E."/>
        </authorList>
    </citation>
    <scope>NUCLEOTIDE SEQUENCE</scope>
    <source>
        <strain evidence="1">Benny 63K</strain>
    </source>
</reference>
<organism evidence="1 2">
    <name type="scientific">Kickxella alabastrina</name>
    <dbReference type="NCBI Taxonomy" id="61397"/>
    <lineage>
        <taxon>Eukaryota</taxon>
        <taxon>Fungi</taxon>
        <taxon>Fungi incertae sedis</taxon>
        <taxon>Zoopagomycota</taxon>
        <taxon>Kickxellomycotina</taxon>
        <taxon>Kickxellomycetes</taxon>
        <taxon>Kickxellales</taxon>
        <taxon>Kickxellaceae</taxon>
        <taxon>Kickxella</taxon>
    </lineage>
</organism>
<dbReference type="Proteomes" id="UP001150581">
    <property type="component" value="Unassembled WGS sequence"/>
</dbReference>
<dbReference type="EMBL" id="JANBPG010003041">
    <property type="protein sequence ID" value="KAJ1883869.1"/>
    <property type="molecule type" value="Genomic_DNA"/>
</dbReference>
<sequence>MLPGNAPDNQPTVIPARRRSVGDLTQLAAPAPAPAPAAMAMAMAAAPSSSSSSIATATATASSDHWLNEELEAVGELKRGAIAAQFPEEFSIDPLDAPNVWLPARLHPEIAPGEFQEWLSKHGSQLSKMEDTVNRRKSILSYSYKSVEEPLVADARRDFGSGAVRRRNTTGLVRRKSFVERVEEDVAGDGEFGVEAPFLVQSVQRSSLKRSKLANKRRDSTASTGLGRRGRGGRVGAGGSAPGVSSPLVAPMDQEMSPKRGSDDEFVDVPAPVPVPASRPESSLAAAAAAADSADAYGAELDLPPSPVPVGVLAGAKVKRLSTAEILKQVTAAVDDFGFDDFDISEAEPVRDTPALPQMPTAPPPPVPMAPPAPVAAPAAASSAVTSSASSSDLAERKTISHKKSASWWQWGGRDEGSGEGGDSGKSTPQQQQQQQGLPMSLSRGRMSESPAPPVPPVPAVVPSPAAVVESPLPPSLSKNKLPSPISFLRFNRKSKKERRLTDEHQAQTTPPVPQQQQQQQHEQQYQPGSSKLVDSSSQFSVRQTPSSAQSQKQPQSQQQQQQQQQVDTDSDVSSDNESQRPKQQHIP</sequence>
<comment type="caution">
    <text evidence="1">The sequence shown here is derived from an EMBL/GenBank/DDBJ whole genome shotgun (WGS) entry which is preliminary data.</text>
</comment>